<protein>
    <recommendedName>
        <fullName evidence="2">RNA 3'-terminal-phosphate cyclase (ATP)</fullName>
        <ecNumber evidence="2">6.5.1.4</ecNumber>
    </recommendedName>
</protein>
<comment type="similarity">
    <text evidence="1">Belongs to the RNA 3'-terminal cyclase family. Type 1 subfamily.</text>
</comment>
<dbReference type="InterPro" id="IPR036553">
    <property type="entry name" value="RPTC_insert"/>
</dbReference>
<comment type="catalytic activity">
    <reaction evidence="5">
        <text>a 3'-end 3'-phospho-ribonucleotide-RNA + ATP = a 3'-end 2',3'-cyclophospho-ribonucleotide-RNA + AMP + diphosphate</text>
        <dbReference type="Rhea" id="RHEA:23976"/>
        <dbReference type="Rhea" id="RHEA-COMP:10463"/>
        <dbReference type="Rhea" id="RHEA-COMP:10464"/>
        <dbReference type="ChEBI" id="CHEBI:30616"/>
        <dbReference type="ChEBI" id="CHEBI:33019"/>
        <dbReference type="ChEBI" id="CHEBI:83062"/>
        <dbReference type="ChEBI" id="CHEBI:83064"/>
        <dbReference type="ChEBI" id="CHEBI:456215"/>
        <dbReference type="EC" id="6.5.1.4"/>
    </reaction>
</comment>
<dbReference type="SUPFAM" id="SSF52913">
    <property type="entry name" value="RNA 3'-terminal phosphate cyclase, RPTC, insert domain"/>
    <property type="match status" value="1"/>
</dbReference>
<dbReference type="PANTHER" id="PTHR11096">
    <property type="entry name" value="RNA 3' TERMINAL PHOSPHATE CYCLASE"/>
    <property type="match status" value="1"/>
</dbReference>
<evidence type="ECO:0000256" key="6">
    <source>
        <dbReference type="PIRSR" id="PIRSR005378-2"/>
    </source>
</evidence>
<dbReference type="InterPro" id="IPR020719">
    <property type="entry name" value="RNA3'_term_phos_cycl-like_CS"/>
</dbReference>
<keyword evidence="4 6" id="KW-0547">Nucleotide-binding</keyword>
<evidence type="ECO:0000259" key="7">
    <source>
        <dbReference type="Pfam" id="PF01137"/>
    </source>
</evidence>
<evidence type="ECO:0000313" key="10">
    <source>
        <dbReference type="Proteomes" id="UP000054270"/>
    </source>
</evidence>
<dbReference type="AlphaFoldDB" id="A0A0D2Q6K0"/>
<evidence type="ECO:0000256" key="4">
    <source>
        <dbReference type="ARBA" id="ARBA00022741"/>
    </source>
</evidence>
<feature type="domain" description="RNA 3'-terminal phosphate cyclase insert" evidence="8">
    <location>
        <begin position="197"/>
        <end position="315"/>
    </location>
</feature>
<dbReference type="GO" id="GO:0006396">
    <property type="term" value="P:RNA processing"/>
    <property type="evidence" value="ECO:0007669"/>
    <property type="project" value="InterPro"/>
</dbReference>
<evidence type="ECO:0000256" key="2">
    <source>
        <dbReference type="ARBA" id="ARBA00012725"/>
    </source>
</evidence>
<dbReference type="Proteomes" id="UP000054270">
    <property type="component" value="Unassembled WGS sequence"/>
</dbReference>
<evidence type="ECO:0000256" key="5">
    <source>
        <dbReference type="ARBA" id="ARBA00024481"/>
    </source>
</evidence>
<dbReference type="PROSITE" id="PS01287">
    <property type="entry name" value="RTC"/>
    <property type="match status" value="1"/>
</dbReference>
<reference evidence="10" key="1">
    <citation type="submission" date="2014-04" db="EMBL/GenBank/DDBJ databases">
        <title>Evolutionary Origins and Diversification of the Mycorrhizal Mutualists.</title>
        <authorList>
            <consortium name="DOE Joint Genome Institute"/>
            <consortium name="Mycorrhizal Genomics Consortium"/>
            <person name="Kohler A."/>
            <person name="Kuo A."/>
            <person name="Nagy L.G."/>
            <person name="Floudas D."/>
            <person name="Copeland A."/>
            <person name="Barry K.W."/>
            <person name="Cichocki N."/>
            <person name="Veneault-Fourrey C."/>
            <person name="LaButti K."/>
            <person name="Lindquist E.A."/>
            <person name="Lipzen A."/>
            <person name="Lundell T."/>
            <person name="Morin E."/>
            <person name="Murat C."/>
            <person name="Riley R."/>
            <person name="Ohm R."/>
            <person name="Sun H."/>
            <person name="Tunlid A."/>
            <person name="Henrissat B."/>
            <person name="Grigoriev I.V."/>
            <person name="Hibbett D.S."/>
            <person name="Martin F."/>
        </authorList>
    </citation>
    <scope>NUCLEOTIDE SEQUENCE [LARGE SCALE GENOMIC DNA]</scope>
    <source>
        <strain evidence="10">FD-334 SS-4</strain>
    </source>
</reference>
<dbReference type="STRING" id="945553.A0A0D2Q6K0"/>
<dbReference type="Pfam" id="PF01137">
    <property type="entry name" value="RTC"/>
    <property type="match status" value="1"/>
</dbReference>
<organism evidence="9 10">
    <name type="scientific">Hypholoma sublateritium (strain FD-334 SS-4)</name>
    <dbReference type="NCBI Taxonomy" id="945553"/>
    <lineage>
        <taxon>Eukaryota</taxon>
        <taxon>Fungi</taxon>
        <taxon>Dikarya</taxon>
        <taxon>Basidiomycota</taxon>
        <taxon>Agaricomycotina</taxon>
        <taxon>Agaricomycetes</taxon>
        <taxon>Agaricomycetidae</taxon>
        <taxon>Agaricales</taxon>
        <taxon>Agaricineae</taxon>
        <taxon>Strophariaceae</taxon>
        <taxon>Hypholoma</taxon>
    </lineage>
</organism>
<feature type="domain" description="RNA 3'-terminal phosphate cyclase" evidence="7">
    <location>
        <begin position="16"/>
        <end position="337"/>
    </location>
</feature>
<dbReference type="EMBL" id="KN817524">
    <property type="protein sequence ID" value="KJA27310.1"/>
    <property type="molecule type" value="Genomic_DNA"/>
</dbReference>
<keyword evidence="6" id="KW-0067">ATP-binding</keyword>
<dbReference type="EC" id="6.5.1.4" evidence="2"/>
<proteinExistence type="inferred from homology"/>
<evidence type="ECO:0000313" key="9">
    <source>
        <dbReference type="EMBL" id="KJA27310.1"/>
    </source>
</evidence>
<evidence type="ECO:0000256" key="3">
    <source>
        <dbReference type="ARBA" id="ARBA00022598"/>
    </source>
</evidence>
<dbReference type="Gene3D" id="3.30.360.20">
    <property type="entry name" value="RNA 3'-terminal phosphate cyclase, insert domain"/>
    <property type="match status" value="1"/>
</dbReference>
<dbReference type="OrthoDB" id="25029at2759"/>
<dbReference type="InterPro" id="IPR037136">
    <property type="entry name" value="RNA3'_phos_cyclase_dom_sf"/>
</dbReference>
<dbReference type="PIRSF" id="PIRSF005378">
    <property type="entry name" value="RNA3'_term_phos_cycl_euk"/>
    <property type="match status" value="1"/>
</dbReference>
<accession>A0A0D2Q6K0</accession>
<dbReference type="OMA" id="WSPPIDY"/>
<dbReference type="InterPro" id="IPR000228">
    <property type="entry name" value="RNA3'_term_phos_cyc"/>
</dbReference>
<dbReference type="PANTHER" id="PTHR11096:SF0">
    <property type="entry name" value="RNA 3'-TERMINAL PHOSPHATE CYCLASE"/>
    <property type="match status" value="1"/>
</dbReference>
<evidence type="ECO:0000256" key="1">
    <source>
        <dbReference type="ARBA" id="ARBA00009206"/>
    </source>
</evidence>
<dbReference type="GO" id="GO:0003963">
    <property type="term" value="F:RNA-3'-phosphate cyclase activity"/>
    <property type="evidence" value="ECO:0007669"/>
    <property type="project" value="UniProtKB-EC"/>
</dbReference>
<keyword evidence="3" id="KW-0436">Ligase</keyword>
<name>A0A0D2Q6K0_HYPSF</name>
<gene>
    <name evidence="9" type="ORF">HYPSUDRAFT_925308</name>
</gene>
<evidence type="ECO:0000259" key="8">
    <source>
        <dbReference type="Pfam" id="PF05189"/>
    </source>
</evidence>
<dbReference type="InterPro" id="IPR023797">
    <property type="entry name" value="RNA3'_phos_cyclase_dom"/>
</dbReference>
<dbReference type="NCBIfam" id="TIGR03399">
    <property type="entry name" value="RNA_3prim_cycl"/>
    <property type="match status" value="1"/>
</dbReference>
<dbReference type="Pfam" id="PF05189">
    <property type="entry name" value="RTC_insert"/>
    <property type="match status" value="1"/>
</dbReference>
<dbReference type="InterPro" id="IPR017770">
    <property type="entry name" value="RNA3'_term_phos_cyc_type_1"/>
</dbReference>
<dbReference type="GO" id="GO:0005634">
    <property type="term" value="C:nucleus"/>
    <property type="evidence" value="ECO:0007669"/>
    <property type="project" value="TreeGrafter"/>
</dbReference>
<feature type="binding site" evidence="6">
    <location>
        <position position="108"/>
    </location>
    <ligand>
        <name>ATP</name>
        <dbReference type="ChEBI" id="CHEBI:30616"/>
    </ligand>
</feature>
<dbReference type="GO" id="GO:0005524">
    <property type="term" value="F:ATP binding"/>
    <property type="evidence" value="ECO:0007669"/>
    <property type="project" value="UniProtKB-KW"/>
</dbReference>
<keyword evidence="10" id="KW-1185">Reference proteome</keyword>
<dbReference type="SUPFAM" id="SSF55205">
    <property type="entry name" value="EPT/RTPC-like"/>
    <property type="match status" value="1"/>
</dbReference>
<dbReference type="InterPro" id="IPR013792">
    <property type="entry name" value="RNA3'P_cycl/enolpyr_Trfase_a/b"/>
</dbReference>
<dbReference type="Gene3D" id="3.65.10.20">
    <property type="entry name" value="RNA 3'-terminal phosphate cyclase domain"/>
    <property type="match status" value="1"/>
</dbReference>
<dbReference type="InterPro" id="IPR013791">
    <property type="entry name" value="RNA3'-term_phos_cycl_insert"/>
</dbReference>
<sequence length="339" mass="35846">MLARAMTNFVIDGSVLEGGGQILRNGVSLSALLSKPITIQKIRNSRKPPGLRNQHRTGLELAARIASASLIGATNDSTEIEFVPGHINISNHYHADSVTAGSTTLLLQIALPLLLFSPKPAPPSTLTLYGGTNATMAPQIDYTKHVFLPFARRHFGIGKFSLDIKKRGYFPKGGGEVHFSVEPLSGPDQKLRNITLLERGKVKWITGIAHSGGLPHAIGQGMIAGAEKQLAIAGYGKKQVSQTSTSVQSPGDDDVTVSIQYVQEPRGLTKGPGSGIVLWAELEGGGMVGGSAVGTKNKPAEKVGQEAASQLIQGLENGGCVDEWLQDQIIILMALAEAH</sequence>